<dbReference type="Proteomes" id="UP000593565">
    <property type="component" value="Unassembled WGS sequence"/>
</dbReference>
<reference evidence="1 2" key="1">
    <citation type="submission" date="2020-02" db="EMBL/GenBank/DDBJ databases">
        <title>A chromosome-scale genome assembly of the black bullhead catfish (Ameiurus melas).</title>
        <authorList>
            <person name="Wen M."/>
            <person name="Zham M."/>
            <person name="Cabau C."/>
            <person name="Klopp C."/>
            <person name="Donnadieu C."/>
            <person name="Roques C."/>
            <person name="Bouchez O."/>
            <person name="Lampietro C."/>
            <person name="Jouanno E."/>
            <person name="Herpin A."/>
            <person name="Louis A."/>
            <person name="Berthelot C."/>
            <person name="Parey E."/>
            <person name="Roest-Crollius H."/>
            <person name="Braasch I."/>
            <person name="Postlethwait J."/>
            <person name="Robinson-Rechavi M."/>
            <person name="Echchiki A."/>
            <person name="Begum T."/>
            <person name="Montfort J."/>
            <person name="Schartl M."/>
            <person name="Bobe J."/>
            <person name="Guiguen Y."/>
        </authorList>
    </citation>
    <scope>NUCLEOTIDE SEQUENCE [LARGE SCALE GENOMIC DNA]</scope>
    <source>
        <strain evidence="1">M_S1</strain>
        <tissue evidence="1">Blood</tissue>
    </source>
</reference>
<evidence type="ECO:0000313" key="1">
    <source>
        <dbReference type="EMBL" id="KAF4082948.1"/>
    </source>
</evidence>
<dbReference type="PANTHER" id="PTHR47331">
    <property type="entry name" value="PHD-TYPE DOMAIN-CONTAINING PROTEIN"/>
    <property type="match status" value="1"/>
</dbReference>
<gene>
    <name evidence="1" type="ORF">AMELA_G00134330</name>
</gene>
<dbReference type="GO" id="GO:0003676">
    <property type="term" value="F:nucleic acid binding"/>
    <property type="evidence" value="ECO:0007669"/>
    <property type="project" value="InterPro"/>
</dbReference>
<dbReference type="PANTHER" id="PTHR47331:SF6">
    <property type="entry name" value="DOUBLECORTIN DOMAIN-CONTAINING PROTEIN"/>
    <property type="match status" value="1"/>
</dbReference>
<dbReference type="InterPro" id="IPR036397">
    <property type="entry name" value="RNaseH_sf"/>
</dbReference>
<proteinExistence type="predicted"/>
<protein>
    <recommendedName>
        <fullName evidence="3">Integrase catalytic domain-containing protein</fullName>
    </recommendedName>
</protein>
<organism evidence="1 2">
    <name type="scientific">Ameiurus melas</name>
    <name type="common">Black bullhead</name>
    <name type="synonym">Silurus melas</name>
    <dbReference type="NCBI Taxonomy" id="219545"/>
    <lineage>
        <taxon>Eukaryota</taxon>
        <taxon>Metazoa</taxon>
        <taxon>Chordata</taxon>
        <taxon>Craniata</taxon>
        <taxon>Vertebrata</taxon>
        <taxon>Euteleostomi</taxon>
        <taxon>Actinopterygii</taxon>
        <taxon>Neopterygii</taxon>
        <taxon>Teleostei</taxon>
        <taxon>Ostariophysi</taxon>
        <taxon>Siluriformes</taxon>
        <taxon>Ictaluridae</taxon>
        <taxon>Ameiurus</taxon>
    </lineage>
</organism>
<keyword evidence="2" id="KW-1185">Reference proteome</keyword>
<comment type="caution">
    <text evidence="1">The sequence shown here is derived from an EMBL/GenBank/DDBJ whole genome shotgun (WGS) entry which is preliminary data.</text>
</comment>
<name>A0A7J6AN61_AMEME</name>
<dbReference type="AlphaFoldDB" id="A0A7J6AN61"/>
<evidence type="ECO:0000313" key="2">
    <source>
        <dbReference type="Proteomes" id="UP000593565"/>
    </source>
</evidence>
<accession>A0A7J6AN61</accession>
<dbReference type="EMBL" id="JAAGNN010000011">
    <property type="protein sequence ID" value="KAF4082948.1"/>
    <property type="molecule type" value="Genomic_DNA"/>
</dbReference>
<evidence type="ECO:0008006" key="3">
    <source>
        <dbReference type="Google" id="ProtNLM"/>
    </source>
</evidence>
<dbReference type="SUPFAM" id="SSF53098">
    <property type="entry name" value="Ribonuclease H-like"/>
    <property type="match status" value="1"/>
</dbReference>
<dbReference type="Gene3D" id="3.30.420.10">
    <property type="entry name" value="Ribonuclease H-like superfamily/Ribonuclease H"/>
    <property type="match status" value="1"/>
</dbReference>
<dbReference type="InterPro" id="IPR012337">
    <property type="entry name" value="RNaseH-like_sf"/>
</dbReference>
<sequence>MDTSSCINAIRRFFAFRGPAKQLRSDCGINFIGACKELGMDNTIQRYLSEQGCIWEFNPPHDSYMGGSWEHMVSITMRILDAMLLKQNIRLTHEVLCTLMAELVCKRTKQTRQAELKTKFIEAMSFHHSMSLQNEQ</sequence>